<keyword evidence="4 13" id="KW-0436">Ligase</keyword>
<keyword evidence="5 13" id="KW-0479">Metal-binding</keyword>
<comment type="subunit">
    <text evidence="13">Homodimer.</text>
</comment>
<keyword evidence="9 13" id="KW-0694">RNA-binding</keyword>
<keyword evidence="16" id="KW-1185">Reference proteome</keyword>
<evidence type="ECO:0000256" key="13">
    <source>
        <dbReference type="HAMAP-Rule" id="MF_00184"/>
    </source>
</evidence>
<comment type="catalytic activity">
    <reaction evidence="12 13">
        <text>tRNA(Thr) + L-threonine + ATP = L-threonyl-tRNA(Thr) + AMP + diphosphate + H(+)</text>
        <dbReference type="Rhea" id="RHEA:24624"/>
        <dbReference type="Rhea" id="RHEA-COMP:9670"/>
        <dbReference type="Rhea" id="RHEA-COMP:9704"/>
        <dbReference type="ChEBI" id="CHEBI:15378"/>
        <dbReference type="ChEBI" id="CHEBI:30616"/>
        <dbReference type="ChEBI" id="CHEBI:33019"/>
        <dbReference type="ChEBI" id="CHEBI:57926"/>
        <dbReference type="ChEBI" id="CHEBI:78442"/>
        <dbReference type="ChEBI" id="CHEBI:78534"/>
        <dbReference type="ChEBI" id="CHEBI:456215"/>
        <dbReference type="EC" id="6.1.1.3"/>
    </reaction>
</comment>
<dbReference type="RefSeq" id="WP_047224232.1">
    <property type="nucleotide sequence ID" value="NZ_JWIO01000033.1"/>
</dbReference>
<reference evidence="15 16" key="1">
    <citation type="submission" date="2014-12" db="EMBL/GenBank/DDBJ databases">
        <title>Frankia sp. BMG5.1 draft genome.</title>
        <authorList>
            <person name="Gtari M."/>
            <person name="Ghodhbane-Gtari F."/>
            <person name="Nouioui I."/>
            <person name="Ktari A."/>
            <person name="Hezbri K."/>
            <person name="Mimouni W."/>
            <person name="Sbissi I."/>
            <person name="Ayari A."/>
            <person name="Yamanaka T."/>
            <person name="Normand P."/>
            <person name="Tisa L.S."/>
            <person name="Boudabous A."/>
        </authorList>
    </citation>
    <scope>NUCLEOTIDE SEQUENCE [LARGE SCALE GENOMIC DNA]</scope>
    <source>
        <strain evidence="15 16">BMG5.1</strain>
    </source>
</reference>
<dbReference type="EC" id="6.1.1.3" evidence="13"/>
<keyword evidence="7 13" id="KW-0862">Zinc</keyword>
<dbReference type="Gene3D" id="3.30.54.20">
    <property type="match status" value="1"/>
</dbReference>
<keyword evidence="10 13" id="KW-0648">Protein biosynthesis</keyword>
<comment type="cofactor">
    <cofactor evidence="13">
        <name>Zn(2+)</name>
        <dbReference type="ChEBI" id="CHEBI:29105"/>
    </cofactor>
    <text evidence="13">Binds 1 zinc ion per subunit.</text>
</comment>
<evidence type="ECO:0000256" key="2">
    <source>
        <dbReference type="ARBA" id="ARBA00022490"/>
    </source>
</evidence>
<dbReference type="PANTHER" id="PTHR11451:SF44">
    <property type="entry name" value="THREONINE--TRNA LIGASE, CHLOROPLASTIC_MITOCHONDRIAL 2"/>
    <property type="match status" value="1"/>
</dbReference>
<evidence type="ECO:0000256" key="9">
    <source>
        <dbReference type="ARBA" id="ARBA00022884"/>
    </source>
</evidence>
<dbReference type="InterPro" id="IPR045864">
    <property type="entry name" value="aa-tRNA-synth_II/BPL/LPL"/>
</dbReference>
<proteinExistence type="inferred from homology"/>
<evidence type="ECO:0000313" key="16">
    <source>
        <dbReference type="Proteomes" id="UP000035425"/>
    </source>
</evidence>
<feature type="binding site" evidence="13">
    <location>
        <position position="476"/>
    </location>
    <ligand>
        <name>Zn(2+)</name>
        <dbReference type="ChEBI" id="CHEBI:29105"/>
        <note>catalytic</note>
    </ligand>
</feature>
<dbReference type="PROSITE" id="PS50862">
    <property type="entry name" value="AA_TRNA_LIGASE_II"/>
    <property type="match status" value="1"/>
</dbReference>
<dbReference type="SUPFAM" id="SSF52954">
    <property type="entry name" value="Class II aaRS ABD-related"/>
    <property type="match status" value="1"/>
</dbReference>
<dbReference type="PANTHER" id="PTHR11451">
    <property type="entry name" value="THREONINE-TRNA LIGASE"/>
    <property type="match status" value="1"/>
</dbReference>
<keyword evidence="3 13" id="KW-0820">tRNA-binding</keyword>
<evidence type="ECO:0000256" key="10">
    <source>
        <dbReference type="ARBA" id="ARBA00022917"/>
    </source>
</evidence>
<dbReference type="EMBL" id="JWIO01000033">
    <property type="protein sequence ID" value="KLL10408.1"/>
    <property type="molecule type" value="Genomic_DNA"/>
</dbReference>
<evidence type="ECO:0000256" key="7">
    <source>
        <dbReference type="ARBA" id="ARBA00022833"/>
    </source>
</evidence>
<dbReference type="SUPFAM" id="SSF55186">
    <property type="entry name" value="ThrRS/AlaRS common domain"/>
    <property type="match status" value="1"/>
</dbReference>
<dbReference type="Proteomes" id="UP000035425">
    <property type="component" value="Unassembled WGS sequence"/>
</dbReference>
<dbReference type="InterPro" id="IPR012947">
    <property type="entry name" value="tRNA_SAD"/>
</dbReference>
<comment type="caution">
    <text evidence="13">Lacks conserved residue(s) required for the propagation of feature annotation.</text>
</comment>
<evidence type="ECO:0000256" key="3">
    <source>
        <dbReference type="ARBA" id="ARBA00022555"/>
    </source>
</evidence>
<dbReference type="PRINTS" id="PR01047">
    <property type="entry name" value="TRNASYNTHTHR"/>
</dbReference>
<dbReference type="Pfam" id="PF07973">
    <property type="entry name" value="tRNA_SAD"/>
    <property type="match status" value="1"/>
</dbReference>
<evidence type="ECO:0000256" key="12">
    <source>
        <dbReference type="ARBA" id="ARBA00049515"/>
    </source>
</evidence>
<protein>
    <recommendedName>
        <fullName evidence="13">Threonine--tRNA ligase</fullName>
        <ecNumber evidence="13">6.1.1.3</ecNumber>
    </recommendedName>
    <alternativeName>
        <fullName evidence="13">Threonyl-tRNA synthetase</fullName>
        <shortName evidence="13">ThrRS</shortName>
    </alternativeName>
</protein>
<feature type="binding site" evidence="13">
    <location>
        <position position="295"/>
    </location>
    <ligand>
        <name>Zn(2+)</name>
        <dbReference type="ChEBI" id="CHEBI:29105"/>
        <note>catalytic</note>
    </ligand>
</feature>
<dbReference type="SMART" id="SM00863">
    <property type="entry name" value="tRNA_SAD"/>
    <property type="match status" value="1"/>
</dbReference>
<evidence type="ECO:0000256" key="6">
    <source>
        <dbReference type="ARBA" id="ARBA00022741"/>
    </source>
</evidence>
<dbReference type="InterPro" id="IPR006195">
    <property type="entry name" value="aa-tRNA-synth_II"/>
</dbReference>
<dbReference type="Gene3D" id="3.40.50.800">
    <property type="entry name" value="Anticodon-binding domain"/>
    <property type="match status" value="1"/>
</dbReference>
<dbReference type="InterPro" id="IPR018163">
    <property type="entry name" value="Thr/Ala-tRNA-synth_IIc_edit"/>
</dbReference>
<dbReference type="Gene3D" id="3.30.980.10">
    <property type="entry name" value="Threonyl-trna Synthetase, Chain A, domain 2"/>
    <property type="match status" value="1"/>
</dbReference>
<accession>A0ABR5F155</accession>
<evidence type="ECO:0000259" key="14">
    <source>
        <dbReference type="PROSITE" id="PS50862"/>
    </source>
</evidence>
<dbReference type="InterPro" id="IPR002314">
    <property type="entry name" value="aa-tRNA-synt_IIb"/>
</dbReference>
<keyword evidence="2 13" id="KW-0963">Cytoplasm</keyword>
<feature type="binding site" evidence="13">
    <location>
        <position position="346"/>
    </location>
    <ligand>
        <name>Zn(2+)</name>
        <dbReference type="ChEBI" id="CHEBI:29105"/>
        <note>catalytic</note>
    </ligand>
</feature>
<keyword evidence="6 13" id="KW-0547">Nucleotide-binding</keyword>
<dbReference type="Pfam" id="PF03129">
    <property type="entry name" value="HGTP_anticodon"/>
    <property type="match status" value="1"/>
</dbReference>
<dbReference type="SUPFAM" id="SSF55681">
    <property type="entry name" value="Class II aaRS and biotin synthetases"/>
    <property type="match status" value="1"/>
</dbReference>
<gene>
    <name evidence="13" type="primary">thrS</name>
    <name evidence="15" type="ORF">FrCorBMG51_18065</name>
</gene>
<feature type="domain" description="Aminoacyl-transfer RNA synthetases class-II family profile" evidence="14">
    <location>
        <begin position="233"/>
        <end position="499"/>
    </location>
</feature>
<evidence type="ECO:0000256" key="4">
    <source>
        <dbReference type="ARBA" id="ARBA00022598"/>
    </source>
</evidence>
<evidence type="ECO:0000256" key="5">
    <source>
        <dbReference type="ARBA" id="ARBA00022723"/>
    </source>
</evidence>
<dbReference type="CDD" id="cd00860">
    <property type="entry name" value="ThrRS_anticodon"/>
    <property type="match status" value="1"/>
</dbReference>
<evidence type="ECO:0000256" key="1">
    <source>
        <dbReference type="ARBA" id="ARBA00008226"/>
    </source>
</evidence>
<keyword evidence="11 13" id="KW-0030">Aminoacyl-tRNA synthetase</keyword>
<organism evidence="15 16">
    <name type="scientific">Protofrankia coriariae</name>
    <dbReference type="NCBI Taxonomy" id="1562887"/>
    <lineage>
        <taxon>Bacteria</taxon>
        <taxon>Bacillati</taxon>
        <taxon>Actinomycetota</taxon>
        <taxon>Actinomycetes</taxon>
        <taxon>Frankiales</taxon>
        <taxon>Frankiaceae</taxon>
        <taxon>Protofrankia</taxon>
    </lineage>
</organism>
<dbReference type="NCBIfam" id="TIGR00418">
    <property type="entry name" value="thrS"/>
    <property type="match status" value="1"/>
</dbReference>
<comment type="caution">
    <text evidence="15">The sequence shown here is derived from an EMBL/GenBank/DDBJ whole genome shotgun (WGS) entry which is preliminary data.</text>
</comment>
<comment type="similarity">
    <text evidence="1 13">Belongs to the class-II aminoacyl-tRNA synthetase family.</text>
</comment>
<dbReference type="Gene3D" id="3.30.930.10">
    <property type="entry name" value="Bira Bifunctional Protein, Domain 2"/>
    <property type="match status" value="1"/>
</dbReference>
<dbReference type="InterPro" id="IPR047246">
    <property type="entry name" value="ThrRS_anticodon"/>
</dbReference>
<dbReference type="HAMAP" id="MF_00184">
    <property type="entry name" value="Thr_tRNA_synth"/>
    <property type="match status" value="1"/>
</dbReference>
<comment type="subcellular location">
    <subcellularLocation>
        <location evidence="13">Cytoplasm</location>
    </subcellularLocation>
</comment>
<evidence type="ECO:0000256" key="11">
    <source>
        <dbReference type="ARBA" id="ARBA00023146"/>
    </source>
</evidence>
<keyword evidence="8 13" id="KW-0067">ATP-binding</keyword>
<evidence type="ECO:0000313" key="15">
    <source>
        <dbReference type="EMBL" id="KLL10408.1"/>
    </source>
</evidence>
<name>A0ABR5F155_9ACTN</name>
<dbReference type="InterPro" id="IPR002320">
    <property type="entry name" value="Thr-tRNA-ligase_IIa"/>
</dbReference>
<evidence type="ECO:0000256" key="8">
    <source>
        <dbReference type="ARBA" id="ARBA00022840"/>
    </source>
</evidence>
<sequence>MSKVPQTDAEYRASTLYAKRHSVAHLLAHAVLEKFPDAKLGVGPPTRDGFYYDFALPRPLTPEDLAELQERVRALIRGGVHFERHELTADEAVTKFADQPLKLELIRDIVAGGVDDNGEPIEGPVELSVYESGDFEDLCRGPHIEDSSAIHPDAVALLRVSGAYWRGDEKRQQLQRIYGTVMDSPKELRHYLWQLEEAKKRDHRVIGEALDLFAFSPAVGKGLPLWLPNGTIVRDELETWAREVERAHGYQRIVTPHITKSDLYYISGHLPYYADDLYSPIDIDGEEYYLKPMNCPHHHMVYKARPRSYRELPLRLAEYGTVYRYERSGQLFGMMRVRGFSQNDAHIYCTREQAIDEFLAVMRLHALYYDKLGIEDYHMVLALRDPKNTEKYHGDELMWQEAERITRDAMERSGIPYIEDIGGAAHYGPKVDFILTSVTGREFAASTNQVDLYMPEQFGLTFTNRHGEAEQAVVLHRAPLGSHERFVAFLIEHFAGAFPVWLAPVQVRVVPISDRQADGAAAVWRRLVDAGIRAELDDSDNTMQAKIRRAEQQKVPYVAVIGDRELENDSVSVRARGRRNLGSRPVPELIEKLGRLIADRAMTLDLDPAG</sequence>
<dbReference type="InterPro" id="IPR036621">
    <property type="entry name" value="Anticodon-bd_dom_sf"/>
</dbReference>
<dbReference type="CDD" id="cd00771">
    <property type="entry name" value="ThrRS_core"/>
    <property type="match status" value="1"/>
</dbReference>
<dbReference type="InterPro" id="IPR004154">
    <property type="entry name" value="Anticodon-bd"/>
</dbReference>
<dbReference type="Pfam" id="PF00587">
    <property type="entry name" value="tRNA-synt_2b"/>
    <property type="match status" value="1"/>
</dbReference>
<dbReference type="InterPro" id="IPR033728">
    <property type="entry name" value="ThrRS_core"/>
</dbReference>